<gene>
    <name evidence="8" type="ORF">PARMNEM_LOCUS1749</name>
</gene>
<dbReference type="Gene3D" id="3.30.40.10">
    <property type="entry name" value="Zinc/RING finger domain, C3HC4 (zinc finger)"/>
    <property type="match status" value="1"/>
</dbReference>
<dbReference type="PROSITE" id="PS01359">
    <property type="entry name" value="ZF_PHD_1"/>
    <property type="match status" value="1"/>
</dbReference>
<reference evidence="8 9" key="1">
    <citation type="submission" date="2023-11" db="EMBL/GenBank/DDBJ databases">
        <authorList>
            <person name="Hedman E."/>
            <person name="Englund M."/>
            <person name="Stromberg M."/>
            <person name="Nyberg Akerstrom W."/>
            <person name="Nylinder S."/>
            <person name="Jareborg N."/>
            <person name="Kallberg Y."/>
            <person name="Kronander E."/>
        </authorList>
    </citation>
    <scope>NUCLEOTIDE SEQUENCE [LARGE SCALE GENOMIC DNA]</scope>
</reference>
<dbReference type="SUPFAM" id="SSF57903">
    <property type="entry name" value="FYVE/PHD zinc finger"/>
    <property type="match status" value="1"/>
</dbReference>
<accession>A0AAV1KCP9</accession>
<keyword evidence="3" id="KW-0862">Zinc</keyword>
<evidence type="ECO:0000256" key="2">
    <source>
        <dbReference type="ARBA" id="ARBA00022771"/>
    </source>
</evidence>
<sequence>MVNCAACNKTIRGNQLMKCTKCDYQYHPLCVNISEYRKITEITRSTWICPQCRCATPKTDNTNKPIRSPVCNEDIDSCSPVVVESPSLAANSCQLSLLASEIKLLREDVGELKAHLKSLTDHLMQCNIRLDDYKIKLSRAEDKTRALEKNESEVLRLNSTIEQLNQEINTQAQIHLKNEVEITGITETTNEIR</sequence>
<keyword evidence="9" id="KW-1185">Reference proteome</keyword>
<dbReference type="InterPro" id="IPR019786">
    <property type="entry name" value="Zinc_finger_PHD-type_CS"/>
</dbReference>
<dbReference type="Proteomes" id="UP001314205">
    <property type="component" value="Unassembled WGS sequence"/>
</dbReference>
<protein>
    <recommendedName>
        <fullName evidence="10">PHD-type domain-containing protein</fullName>
    </recommendedName>
</protein>
<dbReference type="AlphaFoldDB" id="A0AAV1KCP9"/>
<dbReference type="PROSITE" id="PS50089">
    <property type="entry name" value="ZF_RING_2"/>
    <property type="match status" value="1"/>
</dbReference>
<name>A0AAV1KCP9_9NEOP</name>
<evidence type="ECO:0000256" key="3">
    <source>
        <dbReference type="ARBA" id="ARBA00022833"/>
    </source>
</evidence>
<evidence type="ECO:0008006" key="10">
    <source>
        <dbReference type="Google" id="ProtNLM"/>
    </source>
</evidence>
<proteinExistence type="predicted"/>
<dbReference type="InterPro" id="IPR019787">
    <property type="entry name" value="Znf_PHD-finger"/>
</dbReference>
<dbReference type="InterPro" id="IPR001841">
    <property type="entry name" value="Znf_RING"/>
</dbReference>
<keyword evidence="5" id="KW-0175">Coiled coil</keyword>
<dbReference type="SMART" id="SM00249">
    <property type="entry name" value="PHD"/>
    <property type="match status" value="1"/>
</dbReference>
<evidence type="ECO:0000259" key="6">
    <source>
        <dbReference type="PROSITE" id="PS50016"/>
    </source>
</evidence>
<evidence type="ECO:0000256" key="5">
    <source>
        <dbReference type="SAM" id="Coils"/>
    </source>
</evidence>
<dbReference type="PROSITE" id="PS50016">
    <property type="entry name" value="ZF_PHD_2"/>
    <property type="match status" value="1"/>
</dbReference>
<feature type="domain" description="RING-type" evidence="7">
    <location>
        <begin position="4"/>
        <end position="53"/>
    </location>
</feature>
<dbReference type="InterPro" id="IPR013083">
    <property type="entry name" value="Znf_RING/FYVE/PHD"/>
</dbReference>
<evidence type="ECO:0000259" key="7">
    <source>
        <dbReference type="PROSITE" id="PS50089"/>
    </source>
</evidence>
<dbReference type="Pfam" id="PF00628">
    <property type="entry name" value="PHD"/>
    <property type="match status" value="1"/>
</dbReference>
<dbReference type="EMBL" id="CAVLGL010000013">
    <property type="protein sequence ID" value="CAK1579867.1"/>
    <property type="molecule type" value="Genomic_DNA"/>
</dbReference>
<evidence type="ECO:0000313" key="8">
    <source>
        <dbReference type="EMBL" id="CAK1579867.1"/>
    </source>
</evidence>
<evidence type="ECO:0000256" key="4">
    <source>
        <dbReference type="PROSITE-ProRule" id="PRU00175"/>
    </source>
</evidence>
<feature type="domain" description="PHD-type" evidence="6">
    <location>
        <begin position="1"/>
        <end position="55"/>
    </location>
</feature>
<comment type="caution">
    <text evidence="8">The sequence shown here is derived from an EMBL/GenBank/DDBJ whole genome shotgun (WGS) entry which is preliminary data.</text>
</comment>
<feature type="coiled-coil region" evidence="5">
    <location>
        <begin position="123"/>
        <end position="167"/>
    </location>
</feature>
<keyword evidence="1" id="KW-0479">Metal-binding</keyword>
<evidence type="ECO:0000256" key="1">
    <source>
        <dbReference type="ARBA" id="ARBA00022723"/>
    </source>
</evidence>
<dbReference type="GO" id="GO:0008270">
    <property type="term" value="F:zinc ion binding"/>
    <property type="evidence" value="ECO:0007669"/>
    <property type="project" value="UniProtKB-KW"/>
</dbReference>
<evidence type="ECO:0000313" key="9">
    <source>
        <dbReference type="Proteomes" id="UP001314205"/>
    </source>
</evidence>
<dbReference type="InterPro" id="IPR011011">
    <property type="entry name" value="Znf_FYVE_PHD"/>
</dbReference>
<keyword evidence="2 4" id="KW-0863">Zinc-finger</keyword>
<dbReference type="InterPro" id="IPR001965">
    <property type="entry name" value="Znf_PHD"/>
</dbReference>
<organism evidence="8 9">
    <name type="scientific">Parnassius mnemosyne</name>
    <name type="common">clouded apollo</name>
    <dbReference type="NCBI Taxonomy" id="213953"/>
    <lineage>
        <taxon>Eukaryota</taxon>
        <taxon>Metazoa</taxon>
        <taxon>Ecdysozoa</taxon>
        <taxon>Arthropoda</taxon>
        <taxon>Hexapoda</taxon>
        <taxon>Insecta</taxon>
        <taxon>Pterygota</taxon>
        <taxon>Neoptera</taxon>
        <taxon>Endopterygota</taxon>
        <taxon>Lepidoptera</taxon>
        <taxon>Glossata</taxon>
        <taxon>Ditrysia</taxon>
        <taxon>Papilionoidea</taxon>
        <taxon>Papilionidae</taxon>
        <taxon>Parnassiinae</taxon>
        <taxon>Parnassini</taxon>
        <taxon>Parnassius</taxon>
        <taxon>Driopa</taxon>
    </lineage>
</organism>